<dbReference type="GO" id="GO:0009425">
    <property type="term" value="C:bacterial-type flagellum basal body"/>
    <property type="evidence" value="ECO:0007669"/>
    <property type="project" value="UniProtKB-SubCell"/>
</dbReference>
<dbReference type="HAMAP" id="MF_01457">
    <property type="entry name" value="YcgR"/>
    <property type="match status" value="1"/>
</dbReference>
<evidence type="ECO:0000256" key="2">
    <source>
        <dbReference type="ARBA" id="ARBA00022741"/>
    </source>
</evidence>
<dbReference type="Proteomes" id="UP000604481">
    <property type="component" value="Unassembled WGS sequence"/>
</dbReference>
<dbReference type="GO" id="GO:0035438">
    <property type="term" value="F:cyclic-di-GMP binding"/>
    <property type="evidence" value="ECO:0007669"/>
    <property type="project" value="UniProtKB-UniRule"/>
</dbReference>
<evidence type="ECO:0000256" key="1">
    <source>
        <dbReference type="ARBA" id="ARBA00022636"/>
    </source>
</evidence>
<proteinExistence type="inferred from homology"/>
<dbReference type="SUPFAM" id="SSF141371">
    <property type="entry name" value="PilZ domain-like"/>
    <property type="match status" value="1"/>
</dbReference>
<evidence type="ECO:0000259" key="5">
    <source>
        <dbReference type="Pfam" id="PF07238"/>
    </source>
</evidence>
<dbReference type="InterPro" id="IPR012349">
    <property type="entry name" value="Split_barrel_FMN-bd"/>
</dbReference>
<keyword evidence="7" id="KW-0966">Cell projection</keyword>
<comment type="subcellular location">
    <subcellularLocation>
        <location evidence="4">Bacterial flagellum basal body</location>
    </subcellularLocation>
</comment>
<dbReference type="Pfam" id="PF07238">
    <property type="entry name" value="PilZ"/>
    <property type="match status" value="1"/>
</dbReference>
<comment type="function">
    <text evidence="4">Acts as a flagellar brake, regulating swimming and swarming in a bis-(3'-5') cyclic diguanylic acid (c-di-GMP)-dependent manner. Binds 1 c-di-GMP dimer per subunit. Increasing levels of c-di-GMP lead to decreased motility.</text>
</comment>
<dbReference type="AlphaFoldDB" id="A0A8J7FNN2"/>
<evidence type="ECO:0000259" key="6">
    <source>
        <dbReference type="Pfam" id="PF07317"/>
    </source>
</evidence>
<organism evidence="7 8">
    <name type="scientific">Chitinilyticum piscinae</name>
    <dbReference type="NCBI Taxonomy" id="2866724"/>
    <lineage>
        <taxon>Bacteria</taxon>
        <taxon>Pseudomonadati</taxon>
        <taxon>Pseudomonadota</taxon>
        <taxon>Betaproteobacteria</taxon>
        <taxon>Neisseriales</taxon>
        <taxon>Chitinibacteraceae</taxon>
        <taxon>Chitinilyticum</taxon>
    </lineage>
</organism>
<feature type="domain" description="PilZ" evidence="5">
    <location>
        <begin position="128"/>
        <end position="240"/>
    </location>
</feature>
<gene>
    <name evidence="4" type="primary">ycgR</name>
    <name evidence="7" type="ORF">INR99_12320</name>
</gene>
<dbReference type="RefSeq" id="WP_194116655.1">
    <property type="nucleotide sequence ID" value="NZ_JADFUA010000007.1"/>
</dbReference>
<dbReference type="GO" id="GO:0071973">
    <property type="term" value="P:bacterial-type flagellum-dependent cell motility"/>
    <property type="evidence" value="ECO:0007669"/>
    <property type="project" value="UniProtKB-UniRule"/>
</dbReference>
<keyword evidence="8" id="KW-1185">Reference proteome</keyword>
<feature type="domain" description="Type III secretion system flagellar brake protein YcgR PilZN" evidence="6">
    <location>
        <begin position="20"/>
        <end position="125"/>
    </location>
</feature>
<accession>A0A8J7FNN2</accession>
<keyword evidence="1 4" id="KW-0973">c-di-GMP</keyword>
<dbReference type="InterPro" id="IPR009926">
    <property type="entry name" value="T3SS_YcgR_PilZN"/>
</dbReference>
<dbReference type="InterPro" id="IPR009875">
    <property type="entry name" value="PilZ_domain"/>
</dbReference>
<keyword evidence="3 4" id="KW-0975">Bacterial flagellum</keyword>
<dbReference type="Gene3D" id="2.30.110.10">
    <property type="entry name" value="Electron Transport, Fmn-binding Protein, Chain A"/>
    <property type="match status" value="1"/>
</dbReference>
<keyword evidence="2 4" id="KW-0547">Nucleotide-binding</keyword>
<comment type="subunit">
    <text evidence="4">Monomer. Interacts with the flagellar basal bodies.</text>
</comment>
<name>A0A8J7FNN2_9NEIS</name>
<evidence type="ECO:0000256" key="4">
    <source>
        <dbReference type="HAMAP-Rule" id="MF_01457"/>
    </source>
</evidence>
<evidence type="ECO:0000313" key="8">
    <source>
        <dbReference type="Proteomes" id="UP000604481"/>
    </source>
</evidence>
<protein>
    <recommendedName>
        <fullName evidence="4">Flagellar brake protein YcgR</fullName>
    </recommendedName>
    <alternativeName>
        <fullName evidence="4">Cyclic di-GMP binding protein YcgR</fullName>
    </alternativeName>
</protein>
<dbReference type="InterPro" id="IPR023787">
    <property type="entry name" value="T3SS_YcgR"/>
</dbReference>
<comment type="similarity">
    <text evidence="4">Belongs to the YcgR family.</text>
</comment>
<evidence type="ECO:0000256" key="3">
    <source>
        <dbReference type="ARBA" id="ARBA00023143"/>
    </source>
</evidence>
<reference evidence="7 8" key="1">
    <citation type="submission" date="2020-10" db="EMBL/GenBank/DDBJ databases">
        <title>The genome sequence of Chitinilyticum litopenaei 4Y14.</title>
        <authorList>
            <person name="Liu Y."/>
        </authorList>
    </citation>
    <scope>NUCLEOTIDE SEQUENCE [LARGE SCALE GENOMIC DNA]</scope>
    <source>
        <strain evidence="7 8">4Y14</strain>
    </source>
</reference>
<dbReference type="Pfam" id="PF07317">
    <property type="entry name" value="PilZN"/>
    <property type="match status" value="1"/>
</dbReference>
<keyword evidence="7" id="KW-0969">Cilium</keyword>
<dbReference type="GO" id="GO:0071945">
    <property type="term" value="P:regulation of bacterial-type flagellum-dependent cell motility by regulation of motor speed"/>
    <property type="evidence" value="ECO:0007669"/>
    <property type="project" value="UniProtKB-UniRule"/>
</dbReference>
<sequence>MSTSADHSQPIPSEIDISPFVQQAPLAIGYELRQLAAHNVPIAVYFNNGQGMMITRVLDVDNKAREFIFDLAGHEPTNAALSQANRILLVAAPEGVKVQFTIQAAKRCTFEGKPAFVAPFPVDLIKLQRREYFRLPTPLANPYRCSVMLPDGRKTGLELHDLSLGGFGCWVPDGLQASFEPGSLFPEAWFEMGPLGQLKLAFEVRSLRELDRGNVKRWFVGAKFDGLSRNAEAAIQRLLVQLERDRKALLG</sequence>
<keyword evidence="7" id="KW-0282">Flagellum</keyword>
<dbReference type="Gene3D" id="2.40.10.220">
    <property type="entry name" value="predicted glycosyltransferase like domains"/>
    <property type="match status" value="1"/>
</dbReference>
<dbReference type="EMBL" id="JADFUA010000007">
    <property type="protein sequence ID" value="MBE9610126.1"/>
    <property type="molecule type" value="Genomic_DNA"/>
</dbReference>
<evidence type="ECO:0000313" key="7">
    <source>
        <dbReference type="EMBL" id="MBE9610126.1"/>
    </source>
</evidence>
<comment type="caution">
    <text evidence="7">The sequence shown here is derived from an EMBL/GenBank/DDBJ whole genome shotgun (WGS) entry which is preliminary data.</text>
</comment>